<comment type="caution">
    <text evidence="1">The sequence shown here is derived from an EMBL/GenBank/DDBJ whole genome shotgun (WGS) entry which is preliminary data.</text>
</comment>
<gene>
    <name evidence="1" type="ORF">PHPALM_30424</name>
</gene>
<keyword evidence="2" id="KW-1185">Reference proteome</keyword>
<evidence type="ECO:0000313" key="1">
    <source>
        <dbReference type="EMBL" id="POM60689.1"/>
    </source>
</evidence>
<sequence>MHQVPALELVRIHHRYMSGVDFHDQLRTQSYASNQGSTTEGCLGAAYYRSRLSCVSISQKVGQQEDVQYSAILEGEKLPPPAMHR</sequence>
<protein>
    <submittedName>
        <fullName evidence="1">Uncharacterized protein</fullName>
    </submittedName>
</protein>
<reference evidence="1 2" key="1">
    <citation type="journal article" date="2017" name="Genome Biol. Evol.">
        <title>Phytophthora megakarya and P. palmivora, closely related causal agents of cacao black pod rot, underwent increases in genome sizes and gene numbers by different mechanisms.</title>
        <authorList>
            <person name="Ali S.S."/>
            <person name="Shao J."/>
            <person name="Lary D.J."/>
            <person name="Kronmiller B."/>
            <person name="Shen D."/>
            <person name="Strem M.D."/>
            <person name="Amoako-Attah I."/>
            <person name="Akrofi A.Y."/>
            <person name="Begoude B.A."/>
            <person name="Ten Hoopen G.M."/>
            <person name="Coulibaly K."/>
            <person name="Kebe B.I."/>
            <person name="Melnick R.L."/>
            <person name="Guiltinan M.J."/>
            <person name="Tyler B.M."/>
            <person name="Meinhardt L.W."/>
            <person name="Bailey B.A."/>
        </authorList>
    </citation>
    <scope>NUCLEOTIDE SEQUENCE [LARGE SCALE GENOMIC DNA]</scope>
    <source>
        <strain evidence="2">sbr112.9</strain>
    </source>
</reference>
<name>A0A2P4X573_9STRA</name>
<dbReference type="Proteomes" id="UP000237271">
    <property type="component" value="Unassembled WGS sequence"/>
</dbReference>
<proteinExistence type="predicted"/>
<evidence type="ECO:0000313" key="2">
    <source>
        <dbReference type="Proteomes" id="UP000237271"/>
    </source>
</evidence>
<dbReference type="EMBL" id="NCKW01016838">
    <property type="protein sequence ID" value="POM60689.1"/>
    <property type="molecule type" value="Genomic_DNA"/>
</dbReference>
<accession>A0A2P4X573</accession>
<dbReference type="AlphaFoldDB" id="A0A2P4X573"/>
<organism evidence="1 2">
    <name type="scientific">Phytophthora palmivora</name>
    <dbReference type="NCBI Taxonomy" id="4796"/>
    <lineage>
        <taxon>Eukaryota</taxon>
        <taxon>Sar</taxon>
        <taxon>Stramenopiles</taxon>
        <taxon>Oomycota</taxon>
        <taxon>Peronosporomycetes</taxon>
        <taxon>Peronosporales</taxon>
        <taxon>Peronosporaceae</taxon>
        <taxon>Phytophthora</taxon>
    </lineage>
</organism>